<evidence type="ECO:0000259" key="4">
    <source>
        <dbReference type="SMART" id="SM00382"/>
    </source>
</evidence>
<sequence length="368" mass="40630">MNIVAEDIVALIEASLDANYTEVRSVSNRIAKSISADDMDVAKKIKSIVRRKGVPLRSSGYSDSLPVDPKSRMPLIEEHQWSVTPIFLGESESITFNAFIESVKHQKKLIENGLSGRLGLLLSGPPGTGKTLIAGHVASQLNRPLFVVRLDSVISSLLGDTAKNLRQIFDYVPSRNGILLLDEVDAVAKIRDDRHEIGELKRVVNTLIQGLDSLDDSAVVIAATNHADLLDPAIWRRFPYKIRFGMPNLEVRESLWNHFLFQDKGISKELKALSIISDGLSGADIETIAIAARRQAILTNSGIDIIAVIQAIIEGDSHNSIIPYRERLSSDNKKNIVNLLSETKLFTQAEIGSFLKLSRQTISSYLKE</sequence>
<dbReference type="InterPro" id="IPR003593">
    <property type="entry name" value="AAA+_ATPase"/>
</dbReference>
<evidence type="ECO:0000256" key="2">
    <source>
        <dbReference type="ARBA" id="ARBA00022741"/>
    </source>
</evidence>
<dbReference type="GO" id="GO:0005524">
    <property type="term" value="F:ATP binding"/>
    <property type="evidence" value="ECO:0007669"/>
    <property type="project" value="UniProtKB-KW"/>
</dbReference>
<organism evidence="5 6">
    <name type="scientific">Photorhabdus hindustanensis</name>
    <dbReference type="NCBI Taxonomy" id="2918802"/>
    <lineage>
        <taxon>Bacteria</taxon>
        <taxon>Pseudomonadati</taxon>
        <taxon>Pseudomonadota</taxon>
        <taxon>Gammaproteobacteria</taxon>
        <taxon>Enterobacterales</taxon>
        <taxon>Morganellaceae</taxon>
        <taxon>Photorhabdus</taxon>
    </lineage>
</organism>
<reference evidence="5 6" key="1">
    <citation type="submission" date="2018-02" db="EMBL/GenBank/DDBJ databases">
        <title>Five New Genomes of Indian Photorhabdus Isolates TSA.</title>
        <authorList>
            <person name="Dubay B."/>
            <person name="Somvanshi V.S."/>
        </authorList>
    </citation>
    <scope>NUCLEOTIDE SEQUENCE [LARGE SCALE GENOMIC DNA]</scope>
    <source>
        <strain evidence="5 6">H1</strain>
    </source>
</reference>
<evidence type="ECO:0000313" key="5">
    <source>
        <dbReference type="EMBL" id="PQQ27070.1"/>
    </source>
</evidence>
<dbReference type="CDD" id="cd19481">
    <property type="entry name" value="RecA-like_protease"/>
    <property type="match status" value="1"/>
</dbReference>
<accession>A0A2S8Q4B3</accession>
<dbReference type="Pfam" id="PF00004">
    <property type="entry name" value="AAA"/>
    <property type="match status" value="1"/>
</dbReference>
<dbReference type="PANTHER" id="PTHR23073">
    <property type="entry name" value="26S PROTEASOME REGULATORY SUBUNIT"/>
    <property type="match status" value="1"/>
</dbReference>
<dbReference type="InterPro" id="IPR003959">
    <property type="entry name" value="ATPase_AAA_core"/>
</dbReference>
<dbReference type="SMART" id="SM00382">
    <property type="entry name" value="AAA"/>
    <property type="match status" value="1"/>
</dbReference>
<comment type="caution">
    <text evidence="5">The sequence shown here is derived from an EMBL/GenBank/DDBJ whole genome shotgun (WGS) entry which is preliminary data.</text>
</comment>
<protein>
    <submittedName>
        <fullName evidence="5">ATPase</fullName>
    </submittedName>
</protein>
<evidence type="ECO:0000313" key="6">
    <source>
        <dbReference type="Proteomes" id="UP000239550"/>
    </source>
</evidence>
<dbReference type="AlphaFoldDB" id="A0A2S8Q4B3"/>
<dbReference type="Proteomes" id="UP000239550">
    <property type="component" value="Unassembled WGS sequence"/>
</dbReference>
<proteinExistence type="inferred from homology"/>
<feature type="domain" description="AAA+ ATPase" evidence="4">
    <location>
        <begin position="116"/>
        <end position="248"/>
    </location>
</feature>
<keyword evidence="3" id="KW-0067">ATP-binding</keyword>
<dbReference type="InterPro" id="IPR027417">
    <property type="entry name" value="P-loop_NTPase"/>
</dbReference>
<keyword evidence="2" id="KW-0547">Nucleotide-binding</keyword>
<dbReference type="EMBL" id="PUWT01000018">
    <property type="protein sequence ID" value="PQQ27070.1"/>
    <property type="molecule type" value="Genomic_DNA"/>
</dbReference>
<keyword evidence="6" id="KW-1185">Reference proteome</keyword>
<dbReference type="RefSeq" id="WP_105395227.1">
    <property type="nucleotide sequence ID" value="NZ_CAWNTA010000066.1"/>
</dbReference>
<evidence type="ECO:0000256" key="3">
    <source>
        <dbReference type="ARBA" id="ARBA00022840"/>
    </source>
</evidence>
<dbReference type="GO" id="GO:0016887">
    <property type="term" value="F:ATP hydrolysis activity"/>
    <property type="evidence" value="ECO:0007669"/>
    <property type="project" value="InterPro"/>
</dbReference>
<comment type="similarity">
    <text evidence="1">Belongs to the AAA ATPase family.</text>
</comment>
<name>A0A2S8Q4B3_9GAMM</name>
<evidence type="ECO:0000256" key="1">
    <source>
        <dbReference type="ARBA" id="ARBA00006914"/>
    </source>
</evidence>
<gene>
    <name evidence="5" type="ORF">C6H66_07360</name>
</gene>
<dbReference type="SUPFAM" id="SSF52540">
    <property type="entry name" value="P-loop containing nucleoside triphosphate hydrolases"/>
    <property type="match status" value="1"/>
</dbReference>
<dbReference type="Gene3D" id="3.40.50.300">
    <property type="entry name" value="P-loop containing nucleotide triphosphate hydrolases"/>
    <property type="match status" value="1"/>
</dbReference>
<dbReference type="InterPro" id="IPR050221">
    <property type="entry name" value="26S_Proteasome_ATPase"/>
</dbReference>